<feature type="transmembrane region" description="Helical" evidence="1">
    <location>
        <begin position="119"/>
        <end position="139"/>
    </location>
</feature>
<accession>A0A0D5YQF4</accession>
<feature type="transmembrane region" description="Helical" evidence="1">
    <location>
        <begin position="5"/>
        <end position="23"/>
    </location>
</feature>
<feature type="transmembrane region" description="Helical" evidence="1">
    <location>
        <begin position="145"/>
        <end position="168"/>
    </location>
</feature>
<name>A0A0D5YQF4_9FLAO</name>
<keyword evidence="1" id="KW-0472">Membrane</keyword>
<dbReference type="AlphaFoldDB" id="A0A0D5YQF4"/>
<evidence type="ECO:0000256" key="1">
    <source>
        <dbReference type="SAM" id="Phobius"/>
    </source>
</evidence>
<dbReference type="EMBL" id="CP011071">
    <property type="protein sequence ID" value="AKA34149.1"/>
    <property type="molecule type" value="Genomic_DNA"/>
</dbReference>
<evidence type="ECO:0000313" key="3">
    <source>
        <dbReference type="Proteomes" id="UP000032726"/>
    </source>
</evidence>
<evidence type="ECO:0008006" key="4">
    <source>
        <dbReference type="Google" id="ProtNLM"/>
    </source>
</evidence>
<proteinExistence type="predicted"/>
<organism evidence="2 3">
    <name type="scientific">Flagellimonas lutaonensis</name>
    <dbReference type="NCBI Taxonomy" id="516051"/>
    <lineage>
        <taxon>Bacteria</taxon>
        <taxon>Pseudomonadati</taxon>
        <taxon>Bacteroidota</taxon>
        <taxon>Flavobacteriia</taxon>
        <taxon>Flavobacteriales</taxon>
        <taxon>Flavobacteriaceae</taxon>
        <taxon>Flagellimonas</taxon>
    </lineage>
</organism>
<reference evidence="2 3" key="1">
    <citation type="submission" date="2015-03" db="EMBL/GenBank/DDBJ databases">
        <title>Complete genome sequence of Muricauda lutaonensis CC-HSB-11T, isolated from a coastal hot spring.</title>
        <authorList>
            <person name="Kim K.M."/>
        </authorList>
    </citation>
    <scope>NUCLEOTIDE SEQUENCE [LARGE SCALE GENOMIC DNA]</scope>
    <source>
        <strain evidence="2 3">CC-HSB-11</strain>
    </source>
</reference>
<keyword evidence="1" id="KW-1133">Transmembrane helix</keyword>
<dbReference type="Proteomes" id="UP000032726">
    <property type="component" value="Chromosome"/>
</dbReference>
<feature type="transmembrane region" description="Helical" evidence="1">
    <location>
        <begin position="29"/>
        <end position="50"/>
    </location>
</feature>
<feature type="transmembrane region" description="Helical" evidence="1">
    <location>
        <begin position="87"/>
        <end position="112"/>
    </location>
</feature>
<dbReference type="GO" id="GO:0005886">
    <property type="term" value="C:plasma membrane"/>
    <property type="evidence" value="ECO:0007669"/>
    <property type="project" value="TreeGrafter"/>
</dbReference>
<protein>
    <recommendedName>
        <fullName evidence="4">Acid-resistance membrane protein</fullName>
    </recommendedName>
</protein>
<dbReference type="InterPro" id="IPR052712">
    <property type="entry name" value="Acid_resist_chaperone_HdeD"/>
</dbReference>
<dbReference type="PANTHER" id="PTHR34989">
    <property type="entry name" value="PROTEIN HDED"/>
    <property type="match status" value="1"/>
</dbReference>
<keyword evidence="3" id="KW-1185">Reference proteome</keyword>
<dbReference type="HOGENOM" id="CLU_091585_5_0_10"/>
<dbReference type="Pfam" id="PF03729">
    <property type="entry name" value="DUF308"/>
    <property type="match status" value="2"/>
</dbReference>
<dbReference type="InterPro" id="IPR005325">
    <property type="entry name" value="DUF308_memb"/>
</dbReference>
<gene>
    <name evidence="2" type="ORF">VC82_470</name>
</gene>
<feature type="transmembrane region" description="Helical" evidence="1">
    <location>
        <begin position="62"/>
        <end position="81"/>
    </location>
</feature>
<dbReference type="PANTHER" id="PTHR34989:SF1">
    <property type="entry name" value="PROTEIN HDED"/>
    <property type="match status" value="1"/>
</dbReference>
<dbReference type="KEGG" id="mlt:VC82_470"/>
<evidence type="ECO:0000313" key="2">
    <source>
        <dbReference type="EMBL" id="AKA34149.1"/>
    </source>
</evidence>
<sequence>MVNKWWIPVLLGVVLFAASIFIVTRPTEAFLGLALVFGWFILFSGIMNIIFSVQNRKVFDDWIWYLLLGIIEVALGTALLLQPHMSVNALILFTGFWMVFLAVSRISSAFLLKKMKISMWWLPLVSGILIFIFSFLILVNPLIAVFSIIYLTAIPLMIYGAMAIYFGFNLRNYNKS</sequence>
<keyword evidence="1" id="KW-0812">Transmembrane</keyword>